<keyword evidence="1" id="KW-0812">Transmembrane</keyword>
<evidence type="ECO:0000256" key="1">
    <source>
        <dbReference type="SAM" id="Phobius"/>
    </source>
</evidence>
<reference evidence="2 3" key="1">
    <citation type="submission" date="2021-01" db="EMBL/GenBank/DDBJ databases">
        <title>Sequencing the genomes of 1000 actinobacteria strains.</title>
        <authorList>
            <person name="Klenk H.-P."/>
        </authorList>
    </citation>
    <scope>NUCLEOTIDE SEQUENCE [LARGE SCALE GENOMIC DNA]</scope>
    <source>
        <strain evidence="2 3">DSM 13057</strain>
    </source>
</reference>
<feature type="transmembrane region" description="Helical" evidence="1">
    <location>
        <begin position="41"/>
        <end position="63"/>
    </location>
</feature>
<keyword evidence="3" id="KW-1185">Reference proteome</keyword>
<keyword evidence="1" id="KW-0472">Membrane</keyword>
<organism evidence="2 3">
    <name type="scientific">Subtercola frigoramans</name>
    <dbReference type="NCBI Taxonomy" id="120298"/>
    <lineage>
        <taxon>Bacteria</taxon>
        <taxon>Bacillati</taxon>
        <taxon>Actinomycetota</taxon>
        <taxon>Actinomycetes</taxon>
        <taxon>Micrococcales</taxon>
        <taxon>Microbacteriaceae</taxon>
        <taxon>Subtercola</taxon>
    </lineage>
</organism>
<evidence type="ECO:0000313" key="2">
    <source>
        <dbReference type="EMBL" id="MBM7472681.1"/>
    </source>
</evidence>
<accession>A0ABS2L8A6</accession>
<evidence type="ECO:0000313" key="3">
    <source>
        <dbReference type="Proteomes" id="UP000776164"/>
    </source>
</evidence>
<feature type="transmembrane region" description="Helical" evidence="1">
    <location>
        <begin position="157"/>
        <end position="177"/>
    </location>
</feature>
<dbReference type="RefSeq" id="WP_205109611.1">
    <property type="nucleotide sequence ID" value="NZ_BAAAHT010000002.1"/>
</dbReference>
<protein>
    <submittedName>
        <fullName evidence="2">Membrane protein</fullName>
    </submittedName>
</protein>
<feature type="transmembrane region" description="Helical" evidence="1">
    <location>
        <begin position="101"/>
        <end position="123"/>
    </location>
</feature>
<dbReference type="Pfam" id="PF14329">
    <property type="entry name" value="DUF4386"/>
    <property type="match status" value="1"/>
</dbReference>
<keyword evidence="1" id="KW-1133">Transmembrane helix</keyword>
<proteinExistence type="predicted"/>
<feature type="transmembrane region" description="Helical" evidence="1">
    <location>
        <begin position="75"/>
        <end position="95"/>
    </location>
</feature>
<dbReference type="EMBL" id="JAFBBU010000001">
    <property type="protein sequence ID" value="MBM7472681.1"/>
    <property type="molecule type" value="Genomic_DNA"/>
</dbReference>
<name>A0ABS2L8A6_9MICO</name>
<sequence length="193" mass="20221">MKNTRTIARTVGGLMLAAFLLYGIGSSVALAATNGVLMISGVIMMLLNSVAVIVIGILLVPILRPHAPAVAVVYLTARLFEGVFLAAGALFLLRGSAHMNFLAYSVAMAGLSIGSLVFCVALYRSRLVPRFLSVWGFVGYASFATGCILELSGVAGVGIISTVPGGLFELFFAVWLITRGFRSSVGFAAEARI</sequence>
<dbReference type="Proteomes" id="UP000776164">
    <property type="component" value="Unassembled WGS sequence"/>
</dbReference>
<dbReference type="InterPro" id="IPR025495">
    <property type="entry name" value="DUF4386"/>
</dbReference>
<feature type="transmembrane region" description="Helical" evidence="1">
    <location>
        <begin position="130"/>
        <end position="151"/>
    </location>
</feature>
<comment type="caution">
    <text evidence="2">The sequence shown here is derived from an EMBL/GenBank/DDBJ whole genome shotgun (WGS) entry which is preliminary data.</text>
</comment>
<gene>
    <name evidence="2" type="ORF">JOE66_002315</name>
</gene>